<comment type="caution">
    <text evidence="1">The sequence shown here is derived from an EMBL/GenBank/DDBJ whole genome shotgun (WGS) entry which is preliminary data.</text>
</comment>
<evidence type="ECO:0000313" key="2">
    <source>
        <dbReference type="Proteomes" id="UP001431449"/>
    </source>
</evidence>
<dbReference type="RefSeq" id="WP_248204073.1">
    <property type="nucleotide sequence ID" value="NZ_JALNMH010000001.1"/>
</dbReference>
<dbReference type="Proteomes" id="UP001431449">
    <property type="component" value="Unassembled WGS sequence"/>
</dbReference>
<dbReference type="EMBL" id="JALNMH010000001">
    <property type="protein sequence ID" value="MCK7592115.1"/>
    <property type="molecule type" value="Genomic_DNA"/>
</dbReference>
<gene>
    <name evidence="1" type="ORF">M0G41_00355</name>
</gene>
<evidence type="ECO:0000313" key="1">
    <source>
        <dbReference type="EMBL" id="MCK7592115.1"/>
    </source>
</evidence>
<accession>A0ABT0GC67</accession>
<keyword evidence="2" id="KW-1185">Reference proteome</keyword>
<sequence>MDKVMTDSATALWQGLIREAEQRRHLSLGEDLEAYLVFALMRHLGDGQLIRRTMAEEYLEAHERPLRPDRLRDVGDRCLLIAGLFPRLAQRRRVNTDYYIDLGRGAYTGVALRAPHIERSLFDRLCEAFCSLVAVLQAIRPEAALEPLPVTDQRLVRRRGLH</sequence>
<name>A0ABT0GC67_9GAMM</name>
<organism evidence="1 2">
    <name type="scientific">Pseudomarimonas salicorniae</name>
    <dbReference type="NCBI Taxonomy" id="2933270"/>
    <lineage>
        <taxon>Bacteria</taxon>
        <taxon>Pseudomonadati</taxon>
        <taxon>Pseudomonadota</taxon>
        <taxon>Gammaproteobacteria</taxon>
        <taxon>Lysobacterales</taxon>
        <taxon>Lysobacteraceae</taxon>
        <taxon>Pseudomarimonas</taxon>
    </lineage>
</organism>
<protein>
    <submittedName>
        <fullName evidence="1">Uncharacterized protein</fullName>
    </submittedName>
</protein>
<reference evidence="1" key="1">
    <citation type="submission" date="2022-04" db="EMBL/GenBank/DDBJ databases">
        <title>Lysobacter sp. CAU 1642 isolated from sea sand.</title>
        <authorList>
            <person name="Kim W."/>
        </authorList>
    </citation>
    <scope>NUCLEOTIDE SEQUENCE</scope>
    <source>
        <strain evidence="1">CAU 1642</strain>
    </source>
</reference>
<proteinExistence type="predicted"/>